<evidence type="ECO:0000256" key="3">
    <source>
        <dbReference type="SAM" id="MobiDB-lite"/>
    </source>
</evidence>
<organism evidence="4 5">
    <name type="scientific">Byssochlamys spectabilis</name>
    <name type="common">Paecilomyces variotii</name>
    <dbReference type="NCBI Taxonomy" id="264951"/>
    <lineage>
        <taxon>Eukaryota</taxon>
        <taxon>Fungi</taxon>
        <taxon>Dikarya</taxon>
        <taxon>Ascomycota</taxon>
        <taxon>Pezizomycotina</taxon>
        <taxon>Eurotiomycetes</taxon>
        <taxon>Eurotiomycetidae</taxon>
        <taxon>Eurotiales</taxon>
        <taxon>Thermoascaceae</taxon>
        <taxon>Paecilomyces</taxon>
    </lineage>
</organism>
<dbReference type="GO" id="GO:0005829">
    <property type="term" value="C:cytosol"/>
    <property type="evidence" value="ECO:0007669"/>
    <property type="project" value="GOC"/>
</dbReference>
<dbReference type="RefSeq" id="XP_028488822.1">
    <property type="nucleotide sequence ID" value="XM_028625345.1"/>
</dbReference>
<keyword evidence="2" id="KW-0653">Protein transport</keyword>
<dbReference type="GO" id="GO:0007030">
    <property type="term" value="P:Golgi organization"/>
    <property type="evidence" value="ECO:0007669"/>
    <property type="project" value="UniProtKB-UniRule"/>
</dbReference>
<dbReference type="GO" id="GO:0016020">
    <property type="term" value="C:membrane"/>
    <property type="evidence" value="ECO:0007669"/>
    <property type="project" value="TreeGrafter"/>
</dbReference>
<keyword evidence="2" id="KW-0333">Golgi apparatus</keyword>
<comment type="subcellular location">
    <subcellularLocation>
        <location evidence="2">Golgi apparatus</location>
        <location evidence="2">trans-Golgi network</location>
    </subcellularLocation>
</comment>
<dbReference type="PANTHER" id="PTHR15954:SF4">
    <property type="entry name" value="VACUOLAR PROTEIN SORTING-ASSOCIATED PROTEIN 51 HOMOLOG"/>
    <property type="match status" value="1"/>
</dbReference>
<dbReference type="GeneID" id="39594622"/>
<evidence type="ECO:0000313" key="4">
    <source>
        <dbReference type="EMBL" id="RWQ99177.1"/>
    </source>
</evidence>
<dbReference type="GO" id="GO:1990745">
    <property type="term" value="C:EARP complex"/>
    <property type="evidence" value="ECO:0007669"/>
    <property type="project" value="TreeGrafter"/>
</dbReference>
<dbReference type="GO" id="GO:0042147">
    <property type="term" value="P:retrograde transport, endosome to Golgi"/>
    <property type="evidence" value="ECO:0007669"/>
    <property type="project" value="UniProtKB-UniRule"/>
</dbReference>
<evidence type="ECO:0000313" key="5">
    <source>
        <dbReference type="Proteomes" id="UP000283841"/>
    </source>
</evidence>
<dbReference type="AlphaFoldDB" id="A0A443I565"/>
<keyword evidence="2" id="KW-0813">Transport</keyword>
<dbReference type="GO" id="GO:0048193">
    <property type="term" value="P:Golgi vesicle transport"/>
    <property type="evidence" value="ECO:0007669"/>
    <property type="project" value="TreeGrafter"/>
</dbReference>
<evidence type="ECO:0000256" key="2">
    <source>
        <dbReference type="RuleBase" id="RU368010"/>
    </source>
</evidence>
<dbReference type="EMBL" id="RCNU01000001">
    <property type="protein sequence ID" value="RWQ99177.1"/>
    <property type="molecule type" value="Genomic_DNA"/>
</dbReference>
<feature type="region of interest" description="Disordered" evidence="3">
    <location>
        <begin position="1"/>
        <end position="111"/>
    </location>
</feature>
<dbReference type="GO" id="GO:0015031">
    <property type="term" value="P:protein transport"/>
    <property type="evidence" value="ECO:0007669"/>
    <property type="project" value="UniProtKB-UniRule"/>
</dbReference>
<dbReference type="STRING" id="264951.A0A443I565"/>
<comment type="caution">
    <text evidence="4">The sequence shown here is derived from an EMBL/GenBank/DDBJ whole genome shotgun (WGS) entry which is preliminary data.</text>
</comment>
<dbReference type="GO" id="GO:0032456">
    <property type="term" value="P:endocytic recycling"/>
    <property type="evidence" value="ECO:0007669"/>
    <property type="project" value="TreeGrafter"/>
</dbReference>
<feature type="compositionally biased region" description="Polar residues" evidence="3">
    <location>
        <begin position="40"/>
        <end position="58"/>
    </location>
</feature>
<dbReference type="InterPro" id="IPR014812">
    <property type="entry name" value="Vps51"/>
</dbReference>
<evidence type="ECO:0000256" key="1">
    <source>
        <dbReference type="ARBA" id="ARBA00006080"/>
    </source>
</evidence>
<sequence>MSTISSPRPSIASSRAHSPTPSSSRRPSVEIPNASLGGYLSTNSTSSTARGVSPSAPQRRNRAALRDYYNLKPPGPDAAGPGGFRSRSIPRTTDAGDISNTASVTPNTELDNPNFDAQKYIDQLLATSSLSTVLKAENSLVGDIKTLDGERKALVYDNYSKLIRAVETIGAMRKSMEERGAPLTMTKTLGPAVAFVAETASGLIREGEEQRRRVAAAREDDGKRDQQETVKWVLGTPERLKAFLAEGRREDAEKDWSEIEALLKKWEGVKGVAEVRSACEEIMKEQPQQKQEEEKEGEKEKESKD</sequence>
<comment type="subunit">
    <text evidence="2">Component of the Golgi-associated retrograde protein (GARP) complex.</text>
</comment>
<feature type="compositionally biased region" description="Low complexity" evidence="3">
    <location>
        <begin position="1"/>
        <end position="26"/>
    </location>
</feature>
<comment type="function">
    <text evidence="2">Acts as component of the GARP complex that is involved in retrograde transport from early and late endosomes to the trans-Golgi network (TGN).</text>
</comment>
<gene>
    <name evidence="4" type="ORF">C8Q69DRAFT_13460</name>
</gene>
<feature type="compositionally biased region" description="Basic and acidic residues" evidence="3">
    <location>
        <begin position="290"/>
        <end position="305"/>
    </location>
</feature>
<dbReference type="Proteomes" id="UP000283841">
    <property type="component" value="Unassembled WGS sequence"/>
</dbReference>
<feature type="region of interest" description="Disordered" evidence="3">
    <location>
        <begin position="280"/>
        <end position="305"/>
    </location>
</feature>
<keyword evidence="5" id="KW-1185">Reference proteome</keyword>
<dbReference type="VEuPathDB" id="FungiDB:C8Q69DRAFT_13460"/>
<keyword evidence="2" id="KW-0445">Lipid transport</keyword>
<proteinExistence type="inferred from homology"/>
<dbReference type="PANTHER" id="PTHR15954">
    <property type="entry name" value="VACUOLAR PROTEIN SORTING-ASSOCIATED PROTEIN 51 HOMOLOG"/>
    <property type="match status" value="1"/>
</dbReference>
<dbReference type="Pfam" id="PF08700">
    <property type="entry name" value="VPS51_Exo84_N"/>
    <property type="match status" value="1"/>
</dbReference>
<dbReference type="GO" id="GO:0006869">
    <property type="term" value="P:lipid transport"/>
    <property type="evidence" value="ECO:0007669"/>
    <property type="project" value="UniProtKB-UniRule"/>
</dbReference>
<feature type="compositionally biased region" description="Polar residues" evidence="3">
    <location>
        <begin position="98"/>
        <end position="111"/>
    </location>
</feature>
<comment type="similarity">
    <text evidence="1 2">Belongs to the VPS51 family.</text>
</comment>
<protein>
    <recommendedName>
        <fullName evidence="2">Vacuolar protein sorting-associated protein 51 homolog</fullName>
    </recommendedName>
</protein>
<dbReference type="GO" id="GO:0000938">
    <property type="term" value="C:GARP complex"/>
    <property type="evidence" value="ECO:0007669"/>
    <property type="project" value="UniProtKB-UniRule"/>
</dbReference>
<reference evidence="4 5" key="1">
    <citation type="journal article" date="2018" name="Front. Microbiol.">
        <title>Genomic and genetic insights into a cosmopolitan fungus, Paecilomyces variotii (Eurotiales).</title>
        <authorList>
            <person name="Urquhart A.S."/>
            <person name="Mondo S.J."/>
            <person name="Makela M.R."/>
            <person name="Hane J.K."/>
            <person name="Wiebenga A."/>
            <person name="He G."/>
            <person name="Mihaltcheva S."/>
            <person name="Pangilinan J."/>
            <person name="Lipzen A."/>
            <person name="Barry K."/>
            <person name="de Vries R.P."/>
            <person name="Grigoriev I.V."/>
            <person name="Idnurm A."/>
        </authorList>
    </citation>
    <scope>NUCLEOTIDE SEQUENCE [LARGE SCALE GENOMIC DNA]</scope>
    <source>
        <strain evidence="4 5">CBS 101075</strain>
    </source>
</reference>
<name>A0A443I565_BYSSP</name>
<accession>A0A443I565</accession>